<dbReference type="RefSeq" id="WP_209651131.1">
    <property type="nucleotide sequence ID" value="NZ_JBEPNV010000005.1"/>
</dbReference>
<proteinExistence type="predicted"/>
<keyword evidence="2" id="KW-1185">Reference proteome</keyword>
<dbReference type="EMBL" id="JBEPNW010000008">
    <property type="protein sequence ID" value="MET3870016.1"/>
    <property type="molecule type" value="Genomic_DNA"/>
</dbReference>
<comment type="caution">
    <text evidence="1">The sequence shown here is derived from an EMBL/GenBank/DDBJ whole genome shotgun (WGS) entry which is preliminary data.</text>
</comment>
<sequence>MIVLGTEIPDSVVTALTHFITSGSGPTATAIEGRATSLLLAAGITDPKRMVPHRLADRLIQKLRTAGQIRCVRQGRQQRWFAIP</sequence>
<organism evidence="1 2">
    <name type="scientific">Methylobacterium radiotolerans</name>
    <dbReference type="NCBI Taxonomy" id="31998"/>
    <lineage>
        <taxon>Bacteria</taxon>
        <taxon>Pseudomonadati</taxon>
        <taxon>Pseudomonadota</taxon>
        <taxon>Alphaproteobacteria</taxon>
        <taxon>Hyphomicrobiales</taxon>
        <taxon>Methylobacteriaceae</taxon>
        <taxon>Methylobacterium</taxon>
    </lineage>
</organism>
<evidence type="ECO:0000313" key="2">
    <source>
        <dbReference type="Proteomes" id="UP001549119"/>
    </source>
</evidence>
<protein>
    <submittedName>
        <fullName evidence="1">Uncharacterized protein</fullName>
    </submittedName>
</protein>
<reference evidence="1 2" key="1">
    <citation type="submission" date="2024-06" db="EMBL/GenBank/DDBJ databases">
        <title>Genomics of switchgrass bacterial isolates.</title>
        <authorList>
            <person name="Shade A."/>
        </authorList>
    </citation>
    <scope>NUCLEOTIDE SEQUENCE [LARGE SCALE GENOMIC DNA]</scope>
    <source>
        <strain evidence="1 2">PvP084</strain>
    </source>
</reference>
<name>A0ABV2NUK8_9HYPH</name>
<accession>A0ABV2NUK8</accession>
<dbReference type="Proteomes" id="UP001549119">
    <property type="component" value="Unassembled WGS sequence"/>
</dbReference>
<evidence type="ECO:0000313" key="1">
    <source>
        <dbReference type="EMBL" id="MET3870016.1"/>
    </source>
</evidence>
<gene>
    <name evidence="1" type="ORF">ABIC20_007401</name>
</gene>